<dbReference type="PANTHER" id="PTHR47950:SF44">
    <property type="entry name" value="CYTOCHROME P450, FAMILY 76, SUBFAMILY C, POLYPEPTIDE 5-RELATED"/>
    <property type="match status" value="1"/>
</dbReference>
<dbReference type="GO" id="GO:0005506">
    <property type="term" value="F:iron ion binding"/>
    <property type="evidence" value="ECO:0007669"/>
    <property type="project" value="InterPro"/>
</dbReference>
<dbReference type="Gramene" id="TVU07056">
    <property type="protein sequence ID" value="TVU07056"/>
    <property type="gene ID" value="EJB05_47095"/>
</dbReference>
<evidence type="ECO:0000256" key="5">
    <source>
        <dbReference type="ARBA" id="ARBA00023004"/>
    </source>
</evidence>
<keyword evidence="4" id="KW-0560">Oxidoreductase</keyword>
<dbReference type="Gene3D" id="1.10.630.10">
    <property type="entry name" value="Cytochrome P450"/>
    <property type="match status" value="1"/>
</dbReference>
<accession>A0A5J9T6P1</accession>
<sequence>MEGELWFASIWIAFIVPLVWYVITNKGRVGARRLPPGPRPLPIVGNLLDLRGGNLHENLASLAHAYGAVMTLEIGLVTTIVVSSRDAARDAFTRHDRRLAARTVPDTRRALAHADRSMVWLPSSDPLWKSLRGVAATHVFSPRGLSGASVHRARERMVRGVVDFFRRRTGQEVEVGHVLQDGVFDLLTNVLFSIDAGDELRELMDEIVAVLAKPNLSDFFPLIRQFDVQGIRRWSTMRMTGVLHILDDIIDSRLAATAGGQQKNDDVLDSLLALVSTGKLTRRDVGAMLFDILAAGTETTKITVEWVLAELLHNPSVMAAARAEMKAVLGANQQGTAITDADVAKLPYLQAVVKESMRLHPVAPLLLPHQVVEDGVEIGGYAVPKGATVIFNSWAIMRDAAAWERPDEFLPERFLGKTELDMWGKEHKFIPLGTGRRLCPALPMVELIVPFTVASLLHEFEWRLPKGMSAEQVDVTEKYMSNDTLVMAVPLKLVPAT</sequence>
<evidence type="ECO:0000313" key="9">
    <source>
        <dbReference type="Proteomes" id="UP000324897"/>
    </source>
</evidence>
<dbReference type="PANTHER" id="PTHR47950">
    <property type="entry name" value="CYTOCHROME P450, FAMILY 76, SUBFAMILY C, POLYPEPTIDE 5-RELATED"/>
    <property type="match status" value="1"/>
</dbReference>
<evidence type="ECO:0008006" key="10">
    <source>
        <dbReference type="Google" id="ProtNLM"/>
    </source>
</evidence>
<dbReference type="InterPro" id="IPR036396">
    <property type="entry name" value="Cyt_P450_sf"/>
</dbReference>
<dbReference type="PRINTS" id="PR00463">
    <property type="entry name" value="EP450I"/>
</dbReference>
<keyword evidence="6" id="KW-0349">Heme</keyword>
<keyword evidence="7" id="KW-1133">Transmembrane helix</keyword>
<feature type="binding site" description="axial binding residue" evidence="6">
    <location>
        <position position="439"/>
    </location>
    <ligand>
        <name>heme</name>
        <dbReference type="ChEBI" id="CHEBI:30413"/>
    </ligand>
    <ligandPart>
        <name>Fe</name>
        <dbReference type="ChEBI" id="CHEBI:18248"/>
    </ligandPart>
</feature>
<evidence type="ECO:0000256" key="7">
    <source>
        <dbReference type="SAM" id="Phobius"/>
    </source>
</evidence>
<proteinExistence type="inferred from homology"/>
<protein>
    <recommendedName>
        <fullName evidence="10">Cytochrome P450</fullName>
    </recommendedName>
</protein>
<gene>
    <name evidence="8" type="ORF">EJB05_47095</name>
</gene>
<keyword evidence="2 6" id="KW-0479">Metal-binding</keyword>
<comment type="similarity">
    <text evidence="1">Belongs to the cytochrome P450 family.</text>
</comment>
<reference evidence="8 9" key="1">
    <citation type="journal article" date="2019" name="Sci. Rep.">
        <title>A high-quality genome of Eragrostis curvula grass provides insights into Poaceae evolution and supports new strategies to enhance forage quality.</title>
        <authorList>
            <person name="Carballo J."/>
            <person name="Santos B.A.C.M."/>
            <person name="Zappacosta D."/>
            <person name="Garbus I."/>
            <person name="Selva J.P."/>
            <person name="Gallo C.A."/>
            <person name="Diaz A."/>
            <person name="Albertini E."/>
            <person name="Caccamo M."/>
            <person name="Echenique V."/>
        </authorList>
    </citation>
    <scope>NUCLEOTIDE SEQUENCE [LARGE SCALE GENOMIC DNA]</scope>
    <source>
        <strain evidence="9">cv. Victoria</strain>
        <tissue evidence="8">Leaf</tissue>
    </source>
</reference>
<dbReference type="GO" id="GO:0051502">
    <property type="term" value="P:diterpene phytoalexin biosynthetic process"/>
    <property type="evidence" value="ECO:0007669"/>
    <property type="project" value="UniProtKB-ARBA"/>
</dbReference>
<evidence type="ECO:0000256" key="2">
    <source>
        <dbReference type="ARBA" id="ARBA00022723"/>
    </source>
</evidence>
<dbReference type="OrthoDB" id="649048at2759"/>
<dbReference type="FunFam" id="1.10.630.10:FF:000007">
    <property type="entry name" value="Cytochrome P450 76C4"/>
    <property type="match status" value="1"/>
</dbReference>
<dbReference type="Pfam" id="PF00067">
    <property type="entry name" value="p450"/>
    <property type="match status" value="1"/>
</dbReference>
<keyword evidence="7" id="KW-0812">Transmembrane</keyword>
<evidence type="ECO:0000256" key="4">
    <source>
        <dbReference type="ARBA" id="ARBA00023002"/>
    </source>
</evidence>
<dbReference type="Proteomes" id="UP000324897">
    <property type="component" value="Unassembled WGS sequence"/>
</dbReference>
<evidence type="ECO:0000256" key="6">
    <source>
        <dbReference type="PIRSR" id="PIRSR602401-1"/>
    </source>
</evidence>
<dbReference type="GO" id="GO:0020037">
    <property type="term" value="F:heme binding"/>
    <property type="evidence" value="ECO:0007669"/>
    <property type="project" value="InterPro"/>
</dbReference>
<feature type="transmembrane region" description="Helical" evidence="7">
    <location>
        <begin position="6"/>
        <end position="23"/>
    </location>
</feature>
<name>A0A5J9T6P1_9POAL</name>
<keyword evidence="7" id="KW-0472">Membrane</keyword>
<dbReference type="SUPFAM" id="SSF48264">
    <property type="entry name" value="Cytochrome P450"/>
    <property type="match status" value="1"/>
</dbReference>
<comment type="caution">
    <text evidence="8">The sequence shown here is derived from an EMBL/GenBank/DDBJ whole genome shotgun (WGS) entry which is preliminary data.</text>
</comment>
<evidence type="ECO:0000256" key="1">
    <source>
        <dbReference type="ARBA" id="ARBA00010617"/>
    </source>
</evidence>
<evidence type="ECO:0000313" key="8">
    <source>
        <dbReference type="EMBL" id="TVU07056.1"/>
    </source>
</evidence>
<comment type="cofactor">
    <cofactor evidence="6">
        <name>heme</name>
        <dbReference type="ChEBI" id="CHEBI:30413"/>
    </cofactor>
</comment>
<dbReference type="InterPro" id="IPR001128">
    <property type="entry name" value="Cyt_P450"/>
</dbReference>
<feature type="non-terminal residue" evidence="8">
    <location>
        <position position="1"/>
    </location>
</feature>
<dbReference type="AlphaFoldDB" id="A0A5J9T6P1"/>
<keyword evidence="3" id="KW-0611">Plant defense</keyword>
<evidence type="ECO:0000256" key="3">
    <source>
        <dbReference type="ARBA" id="ARBA00022821"/>
    </source>
</evidence>
<keyword evidence="9" id="KW-1185">Reference proteome</keyword>
<dbReference type="PRINTS" id="PR00385">
    <property type="entry name" value="P450"/>
</dbReference>
<dbReference type="InterPro" id="IPR002401">
    <property type="entry name" value="Cyt_P450_E_grp-I"/>
</dbReference>
<dbReference type="GO" id="GO:0006952">
    <property type="term" value="P:defense response"/>
    <property type="evidence" value="ECO:0007669"/>
    <property type="project" value="UniProtKB-KW"/>
</dbReference>
<dbReference type="EMBL" id="RWGY01000045">
    <property type="protein sequence ID" value="TVU07056.1"/>
    <property type="molecule type" value="Genomic_DNA"/>
</dbReference>
<keyword evidence="5 6" id="KW-0408">Iron</keyword>
<dbReference type="GO" id="GO:0016709">
    <property type="term" value="F:oxidoreductase activity, acting on paired donors, with incorporation or reduction of molecular oxygen, NAD(P)H as one donor, and incorporation of one atom of oxygen"/>
    <property type="evidence" value="ECO:0007669"/>
    <property type="project" value="UniProtKB-ARBA"/>
</dbReference>
<organism evidence="8 9">
    <name type="scientific">Eragrostis curvula</name>
    <name type="common">weeping love grass</name>
    <dbReference type="NCBI Taxonomy" id="38414"/>
    <lineage>
        <taxon>Eukaryota</taxon>
        <taxon>Viridiplantae</taxon>
        <taxon>Streptophyta</taxon>
        <taxon>Embryophyta</taxon>
        <taxon>Tracheophyta</taxon>
        <taxon>Spermatophyta</taxon>
        <taxon>Magnoliopsida</taxon>
        <taxon>Liliopsida</taxon>
        <taxon>Poales</taxon>
        <taxon>Poaceae</taxon>
        <taxon>PACMAD clade</taxon>
        <taxon>Chloridoideae</taxon>
        <taxon>Eragrostideae</taxon>
        <taxon>Eragrostidinae</taxon>
        <taxon>Eragrostis</taxon>
    </lineage>
</organism>